<comment type="cofactor">
    <cofactor evidence="2">
        <name>Fe(3+)</name>
        <dbReference type="ChEBI" id="CHEBI:29034"/>
    </cofactor>
</comment>
<evidence type="ECO:0000256" key="8">
    <source>
        <dbReference type="ARBA" id="ARBA00022801"/>
    </source>
</evidence>
<dbReference type="InterPro" id="IPR006680">
    <property type="entry name" value="Amidohydro-rel"/>
</dbReference>
<dbReference type="PROSITE" id="PS50238">
    <property type="entry name" value="RHOGAP"/>
    <property type="match status" value="1"/>
</dbReference>
<evidence type="ECO:0000313" key="15">
    <source>
        <dbReference type="EMBL" id="PKK21092.1"/>
    </source>
</evidence>
<dbReference type="Pfam" id="PF01979">
    <property type="entry name" value="Amidohydro_1"/>
    <property type="match status" value="1"/>
</dbReference>
<evidence type="ECO:0000256" key="7">
    <source>
        <dbReference type="ARBA" id="ARBA00022723"/>
    </source>
</evidence>
<dbReference type="Gene3D" id="1.10.555.10">
    <property type="entry name" value="Rho GTPase activation protein"/>
    <property type="match status" value="2"/>
</dbReference>
<comment type="caution">
    <text evidence="15">The sequence shown here is derived from an EMBL/GenBank/DDBJ whole genome shotgun (WGS) entry which is preliminary data.</text>
</comment>
<feature type="region of interest" description="Disordered" evidence="13">
    <location>
        <begin position="205"/>
        <end position="229"/>
    </location>
</feature>
<evidence type="ECO:0000256" key="1">
    <source>
        <dbReference type="ARBA" id="ARBA00000853"/>
    </source>
</evidence>
<sequence>MGQVNCCRGSRDEPEPVQQCVPIPASWEPLLRQRVRVTQGRVTRKRDLLLFRDTLVIAKHQRGSAPRPKLCLALGQLQVLGSAKGAAGDASEEEEGKHTTSLLLVWPCGSCVITFRPPEGVEGAQVTRLPSFKALLKELRAAMTLHAASLERLLEGQATVRIAQREISAMPITHTWPGHNAVRWGPFLLQGSWASTAHFLQADAEERPPPVVPSGGRDRSGQLAEGETRSQRRWLPWRFARPGTSAAAEAQGPSPSAHTGVLFGRPLAALCSQDGALPQPIQDLLALLHEQGPSTEGIFRLAASERASRDIREALDTGAQVHLASQPVHVLADLLALLHEQGPSTEGIFRLAASERASRDIREALDTGAQVHLASQPVHVLAVILKDFLRKIPSKLLHSELYQQWMDALQKTSRQERLAGLKEVAGKLPEANLLLLRTLLSLLHKISTNVPVTKMTARNLAICVGPNLLSPPEEDTLALDVLMQVTGKVSELVEFLIQHHEELFEEQEEEEEAEIPGAPAEAELASQQAEESPAPEEEGETAEVSKLFAARGNTIPQEEKAQLRRGGRWPATQAMPKAVNRELSDGSYNTKNLYPPILVCEGVQQHLWWIDVSTLFAARGNTIPQEEKAQLRRGGRWPATQAMPKAVNRELSDGDGCIKAVGQADVIRNQFSEATFERVIDCSGKCVLPGLVDAHTHPVWAGDRVHEFAMKLAGASYMEIHQAGGGIHFTVEHTQKAKEEELFNTFKHRLECMRRAGSTLVECKSGYGLNLETELKMLRVIERAQQSMDIGISSTYCGAHSVPKGKTAREATDDIINNHLPKLKELKLSGEIHVNNIDVFCEKGVFDLDSTRRILQAGKDIGLQINFHGDELHPMKSAELGAELGARAISHLEEVSDEGITAMARAKCAAVLLPTTAYMLRLKQPPARKMLEEGVIVALGSDFNPNAYCFSMPMVMHLACVNMRMSMNEALAAATINAAYALGKSDTHGSIQTGKQGDLVIINSSRWEHLIYQFGGHEALIDYVIVKGKVVYQNERCGTMSSY</sequence>
<dbReference type="InterPro" id="IPR008936">
    <property type="entry name" value="Rho_GTPase_activation_prot"/>
</dbReference>
<protein>
    <recommendedName>
        <fullName evidence="6">Probable imidazolonepropionase</fullName>
        <ecNumber evidence="5">3.5.2.7</ecNumber>
    </recommendedName>
    <alternativeName>
        <fullName evidence="12">Amidohydrolase domain-containing protein 1</fullName>
    </alternativeName>
</protein>
<dbReference type="EMBL" id="AKCR02000091">
    <property type="protein sequence ID" value="PKK21092.1"/>
    <property type="molecule type" value="Genomic_DNA"/>
</dbReference>
<dbReference type="SUPFAM" id="SSF51556">
    <property type="entry name" value="Metallo-dependent hydrolases"/>
    <property type="match status" value="1"/>
</dbReference>
<evidence type="ECO:0000256" key="10">
    <source>
        <dbReference type="ARBA" id="ARBA00022833"/>
    </source>
</evidence>
<dbReference type="Pfam" id="PF00620">
    <property type="entry name" value="RhoGAP"/>
    <property type="match status" value="1"/>
</dbReference>
<comment type="similarity">
    <text evidence="4">Belongs to the metallo-dependent hydrolases superfamily. HutI family.</text>
</comment>
<evidence type="ECO:0000256" key="12">
    <source>
        <dbReference type="ARBA" id="ARBA00030968"/>
    </source>
</evidence>
<feature type="compositionally biased region" description="Low complexity" evidence="13">
    <location>
        <begin position="522"/>
        <end position="532"/>
    </location>
</feature>
<dbReference type="InterPro" id="IPR032466">
    <property type="entry name" value="Metal_Hydrolase"/>
</dbReference>
<dbReference type="SUPFAM" id="SSF51338">
    <property type="entry name" value="Composite domain of metallo-dependent hydrolases"/>
    <property type="match status" value="1"/>
</dbReference>
<feature type="region of interest" description="Disordered" evidence="13">
    <location>
        <begin position="522"/>
        <end position="543"/>
    </location>
</feature>
<keyword evidence="7" id="KW-0479">Metal-binding</keyword>
<evidence type="ECO:0000256" key="11">
    <source>
        <dbReference type="ARBA" id="ARBA00023004"/>
    </source>
</evidence>
<feature type="domain" description="Rho-GAP" evidence="14">
    <location>
        <begin position="321"/>
        <end position="504"/>
    </location>
</feature>
<dbReference type="InParanoid" id="A0A2I0LUI2"/>
<organism evidence="15 16">
    <name type="scientific">Columba livia</name>
    <name type="common">Rock dove</name>
    <dbReference type="NCBI Taxonomy" id="8932"/>
    <lineage>
        <taxon>Eukaryota</taxon>
        <taxon>Metazoa</taxon>
        <taxon>Chordata</taxon>
        <taxon>Craniata</taxon>
        <taxon>Vertebrata</taxon>
        <taxon>Euteleostomi</taxon>
        <taxon>Archelosauria</taxon>
        <taxon>Archosauria</taxon>
        <taxon>Dinosauria</taxon>
        <taxon>Saurischia</taxon>
        <taxon>Theropoda</taxon>
        <taxon>Coelurosauria</taxon>
        <taxon>Aves</taxon>
        <taxon>Neognathae</taxon>
        <taxon>Neoaves</taxon>
        <taxon>Columbimorphae</taxon>
        <taxon>Columbiformes</taxon>
        <taxon>Columbidae</taxon>
        <taxon>Columba</taxon>
    </lineage>
</organism>
<dbReference type="Proteomes" id="UP000053872">
    <property type="component" value="Unassembled WGS sequence"/>
</dbReference>
<evidence type="ECO:0000256" key="9">
    <source>
        <dbReference type="ARBA" id="ARBA00022808"/>
    </source>
</evidence>
<keyword evidence="10" id="KW-0862">Zinc</keyword>
<evidence type="ECO:0000313" key="16">
    <source>
        <dbReference type="Proteomes" id="UP000053872"/>
    </source>
</evidence>
<evidence type="ECO:0000256" key="4">
    <source>
        <dbReference type="ARBA" id="ARBA00008002"/>
    </source>
</evidence>
<dbReference type="GO" id="GO:0007165">
    <property type="term" value="P:signal transduction"/>
    <property type="evidence" value="ECO:0007669"/>
    <property type="project" value="InterPro"/>
</dbReference>
<accession>A0A2I0LUI2</accession>
<dbReference type="InterPro" id="IPR005920">
    <property type="entry name" value="HutI"/>
</dbReference>
<dbReference type="InterPro" id="IPR011059">
    <property type="entry name" value="Metal-dep_hydrolase_composite"/>
</dbReference>
<dbReference type="NCBIfam" id="TIGR01224">
    <property type="entry name" value="hutI"/>
    <property type="match status" value="1"/>
</dbReference>
<reference evidence="15 16" key="1">
    <citation type="journal article" date="2013" name="Science">
        <title>Genomic diversity and evolution of the head crest in the rock pigeon.</title>
        <authorList>
            <person name="Shapiro M.D."/>
            <person name="Kronenberg Z."/>
            <person name="Li C."/>
            <person name="Domyan E.T."/>
            <person name="Pan H."/>
            <person name="Campbell M."/>
            <person name="Tan H."/>
            <person name="Huff C.D."/>
            <person name="Hu H."/>
            <person name="Vickrey A.I."/>
            <person name="Nielsen S.C."/>
            <person name="Stringham S.A."/>
            <person name="Hu H."/>
            <person name="Willerslev E."/>
            <person name="Gilbert M.T."/>
            <person name="Yandell M."/>
            <person name="Zhang G."/>
            <person name="Wang J."/>
        </authorList>
    </citation>
    <scope>NUCLEOTIDE SEQUENCE [LARGE SCALE GENOMIC DNA]</scope>
    <source>
        <tissue evidence="15">Blood</tissue>
    </source>
</reference>
<keyword evidence="16" id="KW-1185">Reference proteome</keyword>
<dbReference type="CDD" id="cd01296">
    <property type="entry name" value="Imidazolone-5PH"/>
    <property type="match status" value="1"/>
</dbReference>
<dbReference type="GO" id="GO:0019556">
    <property type="term" value="P:L-histidine catabolic process to glutamate and formamide"/>
    <property type="evidence" value="ECO:0007669"/>
    <property type="project" value="UniProtKB-UniPathway"/>
</dbReference>
<dbReference type="SMART" id="SM00324">
    <property type="entry name" value="RhoGAP"/>
    <property type="match status" value="1"/>
</dbReference>
<feature type="compositionally biased region" description="Basic and acidic residues" evidence="13">
    <location>
        <begin position="216"/>
        <end position="229"/>
    </location>
</feature>
<evidence type="ECO:0000256" key="2">
    <source>
        <dbReference type="ARBA" id="ARBA00001965"/>
    </source>
</evidence>
<keyword evidence="11" id="KW-0408">Iron</keyword>
<dbReference type="PANTHER" id="PTHR42752">
    <property type="entry name" value="IMIDAZOLONEPROPIONASE"/>
    <property type="match status" value="1"/>
</dbReference>
<evidence type="ECO:0000256" key="3">
    <source>
        <dbReference type="ARBA" id="ARBA00004758"/>
    </source>
</evidence>
<dbReference type="InterPro" id="IPR047887">
    <property type="entry name" value="ARHGAP20_PH"/>
</dbReference>
<dbReference type="PANTHER" id="PTHR42752:SF1">
    <property type="entry name" value="IMIDAZOLONEPROPIONASE-RELATED"/>
    <property type="match status" value="1"/>
</dbReference>
<evidence type="ECO:0000256" key="13">
    <source>
        <dbReference type="SAM" id="MobiDB-lite"/>
    </source>
</evidence>
<dbReference type="SUPFAM" id="SSF48350">
    <property type="entry name" value="GTPase activation domain, GAP"/>
    <property type="match status" value="2"/>
</dbReference>
<evidence type="ECO:0000256" key="6">
    <source>
        <dbReference type="ARBA" id="ARBA00013406"/>
    </source>
</evidence>
<dbReference type="GO" id="GO:0046872">
    <property type="term" value="F:metal ion binding"/>
    <property type="evidence" value="ECO:0007669"/>
    <property type="project" value="UniProtKB-KW"/>
</dbReference>
<keyword evidence="8 15" id="KW-0378">Hydrolase</keyword>
<gene>
    <name evidence="15" type="primary">AMDHD1</name>
    <name evidence="15" type="ORF">A306_00011744</name>
</gene>
<keyword evidence="9" id="KW-0369">Histidine metabolism</keyword>
<evidence type="ECO:0000259" key="14">
    <source>
        <dbReference type="PROSITE" id="PS50238"/>
    </source>
</evidence>
<dbReference type="Pfam" id="PF22286">
    <property type="entry name" value="RHG20_PH"/>
    <property type="match status" value="1"/>
</dbReference>
<comment type="catalytic activity">
    <reaction evidence="1">
        <text>4-imidazolone-5-propanoate + H2O = N-formimidoyl-L-glutamate</text>
        <dbReference type="Rhea" id="RHEA:23660"/>
        <dbReference type="ChEBI" id="CHEBI:15377"/>
        <dbReference type="ChEBI" id="CHEBI:58928"/>
        <dbReference type="ChEBI" id="CHEBI:77893"/>
        <dbReference type="EC" id="3.5.2.7"/>
    </reaction>
</comment>
<dbReference type="GO" id="GO:0050480">
    <property type="term" value="F:imidazolonepropionase activity"/>
    <property type="evidence" value="ECO:0007669"/>
    <property type="project" value="UniProtKB-EC"/>
</dbReference>
<dbReference type="GO" id="GO:0019557">
    <property type="term" value="P:L-histidine catabolic process to glutamate and formate"/>
    <property type="evidence" value="ECO:0007669"/>
    <property type="project" value="UniProtKB-UniPathway"/>
</dbReference>
<comment type="pathway">
    <text evidence="3">Amino-acid degradation; L-histidine degradation into L-glutamate; N-formimidoyl-L-glutamate from L-histidine: step 3/3.</text>
</comment>
<name>A0A2I0LUI2_COLLI</name>
<dbReference type="EC" id="3.5.2.7" evidence="5"/>
<dbReference type="STRING" id="8932.A0A2I0LUI2"/>
<dbReference type="GO" id="GO:0005737">
    <property type="term" value="C:cytoplasm"/>
    <property type="evidence" value="ECO:0007669"/>
    <property type="project" value="InterPro"/>
</dbReference>
<proteinExistence type="inferred from homology"/>
<dbReference type="FunFam" id="3.20.20.140:FF:000007">
    <property type="entry name" value="Imidazolonepropionase"/>
    <property type="match status" value="1"/>
</dbReference>
<evidence type="ECO:0000256" key="5">
    <source>
        <dbReference type="ARBA" id="ARBA00012864"/>
    </source>
</evidence>
<dbReference type="AlphaFoldDB" id="A0A2I0LUI2"/>
<dbReference type="UniPathway" id="UPA00379">
    <property type="reaction ID" value="UER00551"/>
</dbReference>
<dbReference type="Gene3D" id="2.30.40.10">
    <property type="entry name" value="Urease, subunit C, domain 1"/>
    <property type="match status" value="1"/>
</dbReference>
<dbReference type="Gene3D" id="3.20.20.140">
    <property type="entry name" value="Metal-dependent hydrolases"/>
    <property type="match status" value="1"/>
</dbReference>
<dbReference type="InterPro" id="IPR000198">
    <property type="entry name" value="RhoGAP_dom"/>
</dbReference>